<dbReference type="EMBL" id="AGNK02003006">
    <property type="status" value="NOT_ANNOTATED_CDS"/>
    <property type="molecule type" value="Genomic_DNA"/>
</dbReference>
<evidence type="ECO:0000313" key="2">
    <source>
        <dbReference type="EnsemblPlants" id="KQL05189"/>
    </source>
</evidence>
<dbReference type="HOGENOM" id="CLU_1520391_0_0_1"/>
<feature type="region of interest" description="Disordered" evidence="1">
    <location>
        <begin position="30"/>
        <end position="56"/>
    </location>
</feature>
<accession>K3XMG5</accession>
<organism evidence="2 3">
    <name type="scientific">Setaria italica</name>
    <name type="common">Foxtail millet</name>
    <name type="synonym">Panicum italicum</name>
    <dbReference type="NCBI Taxonomy" id="4555"/>
    <lineage>
        <taxon>Eukaryota</taxon>
        <taxon>Viridiplantae</taxon>
        <taxon>Streptophyta</taxon>
        <taxon>Embryophyta</taxon>
        <taxon>Tracheophyta</taxon>
        <taxon>Spermatophyta</taxon>
        <taxon>Magnoliopsida</taxon>
        <taxon>Liliopsida</taxon>
        <taxon>Poales</taxon>
        <taxon>Poaceae</taxon>
        <taxon>PACMAD clade</taxon>
        <taxon>Panicoideae</taxon>
        <taxon>Panicodae</taxon>
        <taxon>Paniceae</taxon>
        <taxon>Cenchrinae</taxon>
        <taxon>Setaria</taxon>
    </lineage>
</organism>
<reference evidence="2" key="2">
    <citation type="submission" date="2018-08" db="UniProtKB">
        <authorList>
            <consortium name="EnsemblPlants"/>
        </authorList>
    </citation>
    <scope>IDENTIFICATION</scope>
    <source>
        <strain evidence="2">Yugu1</strain>
    </source>
</reference>
<protein>
    <submittedName>
        <fullName evidence="2">Uncharacterized protein</fullName>
    </submittedName>
</protein>
<keyword evidence="3" id="KW-1185">Reference proteome</keyword>
<dbReference type="Proteomes" id="UP000004995">
    <property type="component" value="Unassembled WGS sequence"/>
</dbReference>
<sequence>MKRHCFFYVPSPSPVALVAIDSHPRIKFSPSTSMGKHLSTVHSSARLPTPPTLPPPPHAASFLIHNASYAPTPHRATSARTVPPPCAATPDPRWRSPGTPTAPPLLLLVVLSGSSPSTTSEAIPVHLFAIHGCVPAAAVGIISRASFDSRTCQQALPLAVIAQVRQGDLHSFKVHAL</sequence>
<dbReference type="InParanoid" id="K3XMG5"/>
<reference evidence="3" key="1">
    <citation type="journal article" date="2012" name="Nat. Biotechnol.">
        <title>Reference genome sequence of the model plant Setaria.</title>
        <authorList>
            <person name="Bennetzen J.L."/>
            <person name="Schmutz J."/>
            <person name="Wang H."/>
            <person name="Percifield R."/>
            <person name="Hawkins J."/>
            <person name="Pontaroli A.C."/>
            <person name="Estep M."/>
            <person name="Feng L."/>
            <person name="Vaughn J.N."/>
            <person name="Grimwood J."/>
            <person name="Jenkins J."/>
            <person name="Barry K."/>
            <person name="Lindquist E."/>
            <person name="Hellsten U."/>
            <person name="Deshpande S."/>
            <person name="Wang X."/>
            <person name="Wu X."/>
            <person name="Mitros T."/>
            <person name="Triplett J."/>
            <person name="Yang X."/>
            <person name="Ye C.Y."/>
            <person name="Mauro-Herrera M."/>
            <person name="Wang L."/>
            <person name="Li P."/>
            <person name="Sharma M."/>
            <person name="Sharma R."/>
            <person name="Ronald P.C."/>
            <person name="Panaud O."/>
            <person name="Kellogg E.A."/>
            <person name="Brutnell T.P."/>
            <person name="Doust A.N."/>
            <person name="Tuskan G.A."/>
            <person name="Rokhsar D."/>
            <person name="Devos K.M."/>
        </authorList>
    </citation>
    <scope>NUCLEOTIDE SEQUENCE [LARGE SCALE GENOMIC DNA]</scope>
    <source>
        <strain evidence="3">cv. Yugu1</strain>
    </source>
</reference>
<evidence type="ECO:0000256" key="1">
    <source>
        <dbReference type="SAM" id="MobiDB-lite"/>
    </source>
</evidence>
<feature type="region of interest" description="Disordered" evidence="1">
    <location>
        <begin position="73"/>
        <end position="97"/>
    </location>
</feature>
<dbReference type="EnsemblPlants" id="KQL05189">
    <property type="protein sequence ID" value="KQL05189"/>
    <property type="gene ID" value="SETIT_003088mg"/>
</dbReference>
<evidence type="ECO:0000313" key="3">
    <source>
        <dbReference type="Proteomes" id="UP000004995"/>
    </source>
</evidence>
<dbReference type="AlphaFoldDB" id="K3XMG5"/>
<proteinExistence type="predicted"/>
<name>K3XMG5_SETIT</name>
<dbReference type="Gramene" id="KQL05189">
    <property type="protein sequence ID" value="KQL05189"/>
    <property type="gene ID" value="SETIT_003088mg"/>
</dbReference>